<evidence type="ECO:0000256" key="1">
    <source>
        <dbReference type="SAM" id="MobiDB-lite"/>
    </source>
</evidence>
<feature type="region of interest" description="Disordered" evidence="1">
    <location>
        <begin position="80"/>
        <end position="108"/>
    </location>
</feature>
<reference evidence="2" key="1">
    <citation type="journal article" date="2022" name="Int. J. Mol. Sci.">
        <title>Draft Genome of Tanacetum Coccineum: Genomic Comparison of Closely Related Tanacetum-Family Plants.</title>
        <authorList>
            <person name="Yamashiro T."/>
            <person name="Shiraishi A."/>
            <person name="Nakayama K."/>
            <person name="Satake H."/>
        </authorList>
    </citation>
    <scope>NUCLEOTIDE SEQUENCE</scope>
</reference>
<keyword evidence="3" id="KW-1185">Reference proteome</keyword>
<reference evidence="2" key="2">
    <citation type="submission" date="2022-01" db="EMBL/GenBank/DDBJ databases">
        <authorList>
            <person name="Yamashiro T."/>
            <person name="Shiraishi A."/>
            <person name="Satake H."/>
            <person name="Nakayama K."/>
        </authorList>
    </citation>
    <scope>NUCLEOTIDE SEQUENCE</scope>
</reference>
<accession>A0ABQ5INX3</accession>
<evidence type="ECO:0000313" key="2">
    <source>
        <dbReference type="EMBL" id="GJU01916.1"/>
    </source>
</evidence>
<comment type="caution">
    <text evidence="2">The sequence shown here is derived from an EMBL/GenBank/DDBJ whole genome shotgun (WGS) entry which is preliminary data.</text>
</comment>
<name>A0ABQ5INX3_9ASTR</name>
<sequence>MINLTKPVISYSVPKTQKLKFVKNANVIALGMFRINPLKNSREDNFVPNKNVKASIMTKPITALQPHVITKKDVNYDSDGLSSTGVDNTAKIRRPQPRSNTKNDRVPSVSKSCCIKKKEVEVEEHHRNLLLSKNLKHMSYKCNNIKLVIQNDKSKVVCTMCKQCLISANHDVCVLNYVNDINSHAYNQNSNVSNIANQNKHKAKVQKSKKLGSKERLASPRPRKPRTCLRWSPTRRTFDLSGKVIQSSDSECQSDISESKWFPNCTSFLGRLSDVSLCGKRGGFSLRDWHGFGGDYINSRHFNPRKQINKDKGIKAMVILLKPSSKRLYPLTT</sequence>
<dbReference type="Proteomes" id="UP001151760">
    <property type="component" value="Unassembled WGS sequence"/>
</dbReference>
<organism evidence="2 3">
    <name type="scientific">Tanacetum coccineum</name>
    <dbReference type="NCBI Taxonomy" id="301880"/>
    <lineage>
        <taxon>Eukaryota</taxon>
        <taxon>Viridiplantae</taxon>
        <taxon>Streptophyta</taxon>
        <taxon>Embryophyta</taxon>
        <taxon>Tracheophyta</taxon>
        <taxon>Spermatophyta</taxon>
        <taxon>Magnoliopsida</taxon>
        <taxon>eudicotyledons</taxon>
        <taxon>Gunneridae</taxon>
        <taxon>Pentapetalae</taxon>
        <taxon>asterids</taxon>
        <taxon>campanulids</taxon>
        <taxon>Asterales</taxon>
        <taxon>Asteraceae</taxon>
        <taxon>Asteroideae</taxon>
        <taxon>Anthemideae</taxon>
        <taxon>Anthemidinae</taxon>
        <taxon>Tanacetum</taxon>
    </lineage>
</organism>
<protein>
    <submittedName>
        <fullName evidence="2">Uncharacterized protein</fullName>
    </submittedName>
</protein>
<gene>
    <name evidence="2" type="ORF">Tco_1112254</name>
</gene>
<proteinExistence type="predicted"/>
<evidence type="ECO:0000313" key="3">
    <source>
        <dbReference type="Proteomes" id="UP001151760"/>
    </source>
</evidence>
<dbReference type="EMBL" id="BQNB010021009">
    <property type="protein sequence ID" value="GJU01916.1"/>
    <property type="molecule type" value="Genomic_DNA"/>
</dbReference>
<feature type="region of interest" description="Disordered" evidence="1">
    <location>
        <begin position="200"/>
        <end position="225"/>
    </location>
</feature>
<feature type="compositionally biased region" description="Basic residues" evidence="1">
    <location>
        <begin position="200"/>
        <end position="211"/>
    </location>
</feature>